<sequence>MKSATTSIVLGMLCTVAIALPAAAQKQQKGKDSTATKKDSVAAALAKLALPAKPEALKPYKDVIVPGTITTNGLFKVHKSNEKYFFEIPDSLLGRDMLVVGRIAKGSSELRFMLGTYSGDQIGEKVIRFEKGAGNRILLKTVSYKERSADSSANGLYRSLLNNSLQPIQAVFGIKAINDSTKSSVIEVTDYVNADNSILFFDPALKNILGLAMMAADRSYIEEIHSYPMNVEVKTVRTYNSRPFPNGEVRTYSFELNSSIVLLPAVPMQPRFFDPRVGFFADEYTDFDANSQGIKNESMIWKWRLEPRKEDLEKYKRGELVTPEHPIVIYIDPLTPKKWVAYLMAGVNDWQAAFEAAGFKNAIIAKQAPTDDSTWSIEDARHSVLVYKPSNIANAMGPSIKDPRTGEILETHISWYHNVMDVLYKWYFVQAGAIDKRAQAPQLPDSLMGELIRFVSSHEVGHTLGLRHNWGASSTVPVDSLRSKQWVEAHGHTPSIMDYARFNYVAQPEDNIGVKGIFPRIGDYDKWAIEWGYKLVPGAKTAAEETPVLNKRVIDKLASGKQYFFGIERVPNDAKTQYDPRNQREDLGDDAMKASTYGIANLKRIEKHLMEWTRQPNEDYSKAGEMYLEIVKQFDLYVGHVAAQIGGILTTPKTVEQSGPVYEFPTKSKQQRAVAFLNEQLFATPSWLDDKQLAMLTHTDFSAVTAVQKKVLLQLLSPDLIDRLNAQEAFDASKAYTAAQLLHDLKAGIFSELTAHKATDVYRRGLQRVYVESLLAIISPTARISKDSDITPLIRAHAKELAGAIKAAMPTMTDVTTRNHLQDLYERLDNGLYPKK</sequence>
<name>A0ABY4IAD0_CHIFI</name>
<evidence type="ECO:0000259" key="4">
    <source>
        <dbReference type="Pfam" id="PF17162"/>
    </source>
</evidence>
<dbReference type="InterPro" id="IPR032534">
    <property type="entry name" value="EcxA_zinc-bd"/>
</dbReference>
<dbReference type="Pfam" id="PF16313">
    <property type="entry name" value="DUF4953"/>
    <property type="match status" value="1"/>
</dbReference>
<dbReference type="Pfam" id="PF17162">
    <property type="entry name" value="DUF5118"/>
    <property type="match status" value="1"/>
</dbReference>
<feature type="signal peptide" evidence="1">
    <location>
        <begin position="1"/>
        <end position="19"/>
    </location>
</feature>
<dbReference type="SUPFAM" id="SSF55486">
    <property type="entry name" value="Metalloproteases ('zincins'), catalytic domain"/>
    <property type="match status" value="1"/>
</dbReference>
<gene>
    <name evidence="5" type="ORF">MYF79_14480</name>
</gene>
<evidence type="ECO:0000256" key="1">
    <source>
        <dbReference type="SAM" id="SignalP"/>
    </source>
</evidence>
<accession>A0ABY4IAD0</accession>
<dbReference type="PANTHER" id="PTHR38478:SF1">
    <property type="entry name" value="ZINC DEPENDENT METALLOPROTEASE DOMAIN LIPOPROTEIN"/>
    <property type="match status" value="1"/>
</dbReference>
<keyword evidence="5" id="KW-0645">Protease</keyword>
<feature type="domain" description="DUF5117" evidence="3">
    <location>
        <begin position="119"/>
        <end position="308"/>
    </location>
</feature>
<protein>
    <submittedName>
        <fullName evidence="5">Zinc-dependent metalloprotease</fullName>
    </submittedName>
</protein>
<evidence type="ECO:0000259" key="2">
    <source>
        <dbReference type="Pfam" id="PF16313"/>
    </source>
</evidence>
<evidence type="ECO:0000259" key="3">
    <source>
        <dbReference type="Pfam" id="PF17148"/>
    </source>
</evidence>
<keyword evidence="5" id="KW-0378">Hydrolase</keyword>
<evidence type="ECO:0000313" key="6">
    <source>
        <dbReference type="Proteomes" id="UP000830198"/>
    </source>
</evidence>
<dbReference type="GO" id="GO:0008237">
    <property type="term" value="F:metallopeptidase activity"/>
    <property type="evidence" value="ECO:0007669"/>
    <property type="project" value="UniProtKB-KW"/>
</dbReference>
<proteinExistence type="predicted"/>
<keyword evidence="6" id="KW-1185">Reference proteome</keyword>
<keyword evidence="5" id="KW-0482">Metalloprotease</keyword>
<evidence type="ECO:0000313" key="5">
    <source>
        <dbReference type="EMBL" id="UPK72495.1"/>
    </source>
</evidence>
<dbReference type="EMBL" id="CP095855">
    <property type="protein sequence ID" value="UPK72495.1"/>
    <property type="molecule type" value="Genomic_DNA"/>
</dbReference>
<feature type="domain" description="DUF5118" evidence="4">
    <location>
        <begin position="58"/>
        <end position="106"/>
    </location>
</feature>
<dbReference type="CDD" id="cd04276">
    <property type="entry name" value="ZnMc_MMP_like_2"/>
    <property type="match status" value="1"/>
</dbReference>
<reference evidence="5 6" key="1">
    <citation type="submission" date="2022-04" db="EMBL/GenBank/DDBJ databases">
        <title>The arsenic-methylating capacity of Chitinophaga filiformis YT5 during chitin decomposition.</title>
        <authorList>
            <person name="Chen G."/>
            <person name="Liang Y."/>
        </authorList>
    </citation>
    <scope>NUCLEOTIDE SEQUENCE [LARGE SCALE GENOMIC DNA]</scope>
    <source>
        <strain evidence="5 6">YT5</strain>
    </source>
</reference>
<dbReference type="InterPro" id="IPR034032">
    <property type="entry name" value="Zn_MMP-like_bac"/>
</dbReference>
<keyword evidence="1" id="KW-0732">Signal</keyword>
<dbReference type="PANTHER" id="PTHR38478">
    <property type="entry name" value="PEPTIDASE M1A AND M12B"/>
    <property type="match status" value="1"/>
</dbReference>
<dbReference type="Pfam" id="PF17148">
    <property type="entry name" value="DUF5117"/>
    <property type="match status" value="1"/>
</dbReference>
<dbReference type="RefSeq" id="WP_247814682.1">
    <property type="nucleotide sequence ID" value="NZ_CP095855.1"/>
</dbReference>
<organism evidence="5 6">
    <name type="scientific">Chitinophaga filiformis</name>
    <name type="common">Myxococcus filiformis</name>
    <name type="synonym">Flexibacter filiformis</name>
    <dbReference type="NCBI Taxonomy" id="104663"/>
    <lineage>
        <taxon>Bacteria</taxon>
        <taxon>Pseudomonadati</taxon>
        <taxon>Bacteroidota</taxon>
        <taxon>Chitinophagia</taxon>
        <taxon>Chitinophagales</taxon>
        <taxon>Chitinophagaceae</taxon>
        <taxon>Chitinophaga</taxon>
    </lineage>
</organism>
<feature type="chain" id="PRO_5046407291" evidence="1">
    <location>
        <begin position="20"/>
        <end position="836"/>
    </location>
</feature>
<dbReference type="Proteomes" id="UP000830198">
    <property type="component" value="Chromosome"/>
</dbReference>
<dbReference type="InterPro" id="IPR033428">
    <property type="entry name" value="DUF5118"/>
</dbReference>
<dbReference type="InterPro" id="IPR033413">
    <property type="entry name" value="DUF5117"/>
</dbReference>
<feature type="domain" description="EcxA zinc-binding" evidence="2">
    <location>
        <begin position="442"/>
        <end position="754"/>
    </location>
</feature>